<dbReference type="AlphaFoldDB" id="A0A0F8Z8B2"/>
<name>A0A0F8Z8B2_9ZZZZ</name>
<reference evidence="1" key="1">
    <citation type="journal article" date="2015" name="Nature">
        <title>Complex archaea that bridge the gap between prokaryotes and eukaryotes.</title>
        <authorList>
            <person name="Spang A."/>
            <person name="Saw J.H."/>
            <person name="Jorgensen S.L."/>
            <person name="Zaremba-Niedzwiedzka K."/>
            <person name="Martijn J."/>
            <person name="Lind A.E."/>
            <person name="van Eijk R."/>
            <person name="Schleper C."/>
            <person name="Guy L."/>
            <person name="Ettema T.J."/>
        </authorList>
    </citation>
    <scope>NUCLEOTIDE SEQUENCE</scope>
</reference>
<comment type="caution">
    <text evidence="1">The sequence shown here is derived from an EMBL/GenBank/DDBJ whole genome shotgun (WGS) entry which is preliminary data.</text>
</comment>
<protein>
    <submittedName>
        <fullName evidence="1">Uncharacterized protein</fullName>
    </submittedName>
</protein>
<evidence type="ECO:0000313" key="1">
    <source>
        <dbReference type="EMBL" id="KKK56346.1"/>
    </source>
</evidence>
<proteinExistence type="predicted"/>
<feature type="non-terminal residue" evidence="1">
    <location>
        <position position="1"/>
    </location>
</feature>
<accession>A0A0F8Z8B2</accession>
<organism evidence="1">
    <name type="scientific">marine sediment metagenome</name>
    <dbReference type="NCBI Taxonomy" id="412755"/>
    <lineage>
        <taxon>unclassified sequences</taxon>
        <taxon>metagenomes</taxon>
        <taxon>ecological metagenomes</taxon>
    </lineage>
</organism>
<feature type="non-terminal residue" evidence="1">
    <location>
        <position position="352"/>
    </location>
</feature>
<sequence length="352" mass="38283">VFRNNMTLAGADAFQIAIALAPTPKWVPAALVNSGLVRTARISGKIVIVGLSEGGEEVYQDLIQRRARGEEFQFDPVSKEVFALGFIMGGGMGLGGDIVSSIVTRSRDKMSSEFKRQFDADVARFKEEGFNQSESELRALDEIAQTSEGAEIVKEAVEETKAEVTPLAEEVPAEEVIPVPAEEVTLPAVEPIPEITVEPVEGVVPTEPVIVPEVPEPIVQQPISEPVPNITQQANDDSIVNVVREDAVLAVPEDTVQKLTGLIEQAVPIREVQEGLKHEELVRRSGRASAILQTTEGREAFARSKSALRGELPKADFAPPELQMTDLEIKGLFNQIKDSNLQFFQKLNTAEA</sequence>
<gene>
    <name evidence="1" type="ORF">LCGC14_3065450</name>
</gene>
<dbReference type="EMBL" id="LAZR01065039">
    <property type="protein sequence ID" value="KKK56346.1"/>
    <property type="molecule type" value="Genomic_DNA"/>
</dbReference>